<dbReference type="Gene3D" id="2.30.250.10">
    <property type="entry name" value="Aminopeptidase i, Domain 2"/>
    <property type="match status" value="1"/>
</dbReference>
<dbReference type="STRING" id="656916.A0A2G7FKV6"/>
<evidence type="ECO:0000256" key="1">
    <source>
        <dbReference type="ARBA" id="ARBA00001947"/>
    </source>
</evidence>
<evidence type="ECO:0000256" key="6">
    <source>
        <dbReference type="ARBA" id="ARBA00022801"/>
    </source>
</evidence>
<evidence type="ECO:0000256" key="5">
    <source>
        <dbReference type="ARBA" id="ARBA00022723"/>
    </source>
</evidence>
<dbReference type="NCBIfam" id="NF002759">
    <property type="entry name" value="PRK02813.1"/>
    <property type="match status" value="1"/>
</dbReference>
<reference evidence="9 10" key="1">
    <citation type="submission" date="2017-05" db="EMBL/GenBank/DDBJ databases">
        <title>Genome sequence for an aflatoxigenic pathogen of Argentinian peanut, Aspergillus arachidicola.</title>
        <authorList>
            <person name="Moore G."/>
            <person name="Beltz S.B."/>
            <person name="Mack B.M."/>
        </authorList>
    </citation>
    <scope>NUCLEOTIDE SEQUENCE [LARGE SCALE GENOMIC DNA]</scope>
    <source>
        <strain evidence="9 10">CBS 117610</strain>
    </source>
</reference>
<evidence type="ECO:0000256" key="3">
    <source>
        <dbReference type="ARBA" id="ARBA00022438"/>
    </source>
</evidence>
<evidence type="ECO:0000256" key="7">
    <source>
        <dbReference type="ARBA" id="ARBA00022833"/>
    </source>
</evidence>
<name>A0A2G7FKV6_9EURO</name>
<dbReference type="PANTHER" id="PTHR28570">
    <property type="entry name" value="ASPARTYL AMINOPEPTIDASE"/>
    <property type="match status" value="1"/>
</dbReference>
<dbReference type="Gene3D" id="3.40.630.10">
    <property type="entry name" value="Zn peptidases"/>
    <property type="match status" value="1"/>
</dbReference>
<comment type="similarity">
    <text evidence="2">Belongs to the peptidase M18 family.</text>
</comment>
<dbReference type="CDD" id="cd11577">
    <property type="entry name" value="GH71"/>
    <property type="match status" value="1"/>
</dbReference>
<dbReference type="CDD" id="cd05658">
    <property type="entry name" value="M18_DAP"/>
    <property type="match status" value="1"/>
</dbReference>
<keyword evidence="7" id="KW-0862">Zinc</keyword>
<dbReference type="InterPro" id="IPR001948">
    <property type="entry name" value="Peptidase_M18"/>
</dbReference>
<dbReference type="SUPFAM" id="SSF101821">
    <property type="entry name" value="Aminopeptidase/glucanase lid domain"/>
    <property type="match status" value="1"/>
</dbReference>
<organism evidence="9 10">
    <name type="scientific">Aspergillus arachidicola</name>
    <dbReference type="NCBI Taxonomy" id="656916"/>
    <lineage>
        <taxon>Eukaryota</taxon>
        <taxon>Fungi</taxon>
        <taxon>Dikarya</taxon>
        <taxon>Ascomycota</taxon>
        <taxon>Pezizomycotina</taxon>
        <taxon>Eurotiomycetes</taxon>
        <taxon>Eurotiomycetidae</taxon>
        <taxon>Eurotiales</taxon>
        <taxon>Aspergillaceae</taxon>
        <taxon>Aspergillus</taxon>
        <taxon>Aspergillus subgen. Circumdati</taxon>
    </lineage>
</organism>
<keyword evidence="3" id="KW-0031">Aminopeptidase</keyword>
<dbReference type="PRINTS" id="PR00932">
    <property type="entry name" value="AMINO1PTASE"/>
</dbReference>
<evidence type="ECO:0008006" key="11">
    <source>
        <dbReference type="Google" id="ProtNLM"/>
    </source>
</evidence>
<dbReference type="Gene3D" id="3.20.20.80">
    <property type="entry name" value="Glycosidases"/>
    <property type="match status" value="1"/>
</dbReference>
<dbReference type="InterPro" id="IPR023358">
    <property type="entry name" value="Peptidase_M18_dom2"/>
</dbReference>
<dbReference type="GO" id="GO:0070006">
    <property type="term" value="F:metalloaminopeptidase activity"/>
    <property type="evidence" value="ECO:0007669"/>
    <property type="project" value="TreeGrafter"/>
</dbReference>
<dbReference type="GO" id="GO:0051118">
    <property type="term" value="F:glucan endo-1,3-alpha-glucosidase activity"/>
    <property type="evidence" value="ECO:0007669"/>
    <property type="project" value="InterPro"/>
</dbReference>
<evidence type="ECO:0000256" key="8">
    <source>
        <dbReference type="ARBA" id="ARBA00023049"/>
    </source>
</evidence>
<dbReference type="AlphaFoldDB" id="A0A2G7FKV6"/>
<dbReference type="Pfam" id="PF03659">
    <property type="entry name" value="Glyco_hydro_71"/>
    <property type="match status" value="1"/>
</dbReference>
<dbReference type="EMBL" id="NEXV01000569">
    <property type="protein sequence ID" value="PIG81258.1"/>
    <property type="molecule type" value="Genomic_DNA"/>
</dbReference>
<protein>
    <recommendedName>
        <fullName evidence="11">Glycosyl hydrolase family 71-domain-containing protein</fullName>
    </recommendedName>
</protein>
<comment type="cofactor">
    <cofactor evidence="1">
        <name>Zn(2+)</name>
        <dbReference type="ChEBI" id="CHEBI:29105"/>
    </cofactor>
</comment>
<dbReference type="GO" id="GO:0006508">
    <property type="term" value="P:proteolysis"/>
    <property type="evidence" value="ECO:0007669"/>
    <property type="project" value="UniProtKB-KW"/>
</dbReference>
<proteinExistence type="inferred from homology"/>
<dbReference type="Pfam" id="PF02127">
    <property type="entry name" value="Peptidase_M18"/>
    <property type="match status" value="1"/>
</dbReference>
<dbReference type="InterPro" id="IPR005197">
    <property type="entry name" value="Glyco_hydro_71"/>
</dbReference>
<keyword evidence="8" id="KW-0482">Metalloprotease</keyword>
<evidence type="ECO:0000313" key="10">
    <source>
        <dbReference type="Proteomes" id="UP000231358"/>
    </source>
</evidence>
<keyword evidence="10" id="KW-1185">Reference proteome</keyword>
<evidence type="ECO:0000313" key="9">
    <source>
        <dbReference type="EMBL" id="PIG81258.1"/>
    </source>
</evidence>
<dbReference type="FunFam" id="2.30.250.10:FF:000001">
    <property type="entry name" value="Aspartyl aminopeptidase 1"/>
    <property type="match status" value="1"/>
</dbReference>
<dbReference type="Proteomes" id="UP000231358">
    <property type="component" value="Unassembled WGS sequence"/>
</dbReference>
<evidence type="ECO:0000256" key="2">
    <source>
        <dbReference type="ARBA" id="ARBA00008290"/>
    </source>
</evidence>
<gene>
    <name evidence="9" type="ORF">AARAC_002863</name>
</gene>
<keyword evidence="4" id="KW-0645">Protease</keyword>
<sequence>MSIPRRNSVTIIITTSSKGINPQYKVGEFSLAFLLGDSSYIIFSLAVPPVVAQHAPQGVPTPPGSHNVFAHFIIGNAYYMTPDQWESDIVEAQKAHIDGFALNIAPQDHHTDRALQAAYDAVEKIGNFSLFISFDYLSGGPWPADRVITIVNSYKNRKAQFHYKGKPLVSTFEGVGNAGDWPNIKAATGCLFIPCWTSMGPAGIRNVLNDIDGAFSWDAWPVGAEDMKVTNDMEWMKALSGKPYMMPVAPWFYTNLPQWGKNWLWRGDDLWHYRWKQVIELQPPLVQILSWNDYGETHYIGPVYEAGVPEGASRYIANHPHDAWRTFLPHYIDGYRRNIANHHNNPASTSLHQKHPISYAEKIVYWYRLNPGQSGSADGTTGNNPGIGQPVMKPHELSQDKVFVSAFVTEPSEIHVQIGSGPHSVLGAAPGLNHGSFSFKGQTGPVRISIVRGNREIVATTGPAITEQCAGGVVDWNALDTTSCDVELPSWRIGVPEVCLVPEYSVLRTAFDMTKRSVLDLRDSAMAYRLSAQLPEPSPATIATPMARSGPFAPEDYTKPYCEFMTANPTIFHAVDGFTRQLESQGYKRLPERETWNSKLEKGGKYYVTRNGSAFISFSIGRDYKSGNGMAIVAGHIDALTAKLKPVSKLPNKAGFLQLGVAPYAGALSDTWWDRDLSIGGRVLVQDSNTGKVESKLVKLDWPIARIPTLAPHFGAPSQGPFNKETQMVPIIGIDNSDLFQQQAPSKVDQDSGIKPGTFAATQPEKLVKVISKELGITDYSSIISWELELYDSQPAQVGGLDKDLIFAGRIDDKLCCYAAQEALLASSDSTSTSSIKMVGMFDDEEIGSLLRQGARSNFMSSVIERITEAFSPNYGPNVLSQTVANSFFVSSDVIHAVNPNFLSVYLENHAPRLNVGVAVSADSNGHMTTDSVSYGFIKRVADRCGSTLQVFQIRNDSRSGGTIGPMTSSRIGMRAIDVGIPQLSMHSIRATTGSLDPGLGVKLFKGFFDYFEEVDKEFADF</sequence>
<keyword evidence="6" id="KW-0378">Hydrolase</keyword>
<dbReference type="PANTHER" id="PTHR28570:SF4">
    <property type="entry name" value="VACUOLAR AMINOPEPTIDASE 1"/>
    <property type="match status" value="1"/>
</dbReference>
<keyword evidence="5" id="KW-0479">Metal-binding</keyword>
<evidence type="ECO:0000256" key="4">
    <source>
        <dbReference type="ARBA" id="ARBA00022670"/>
    </source>
</evidence>
<dbReference type="GO" id="GO:0008270">
    <property type="term" value="F:zinc ion binding"/>
    <property type="evidence" value="ECO:0007669"/>
    <property type="project" value="InterPro"/>
</dbReference>
<dbReference type="GO" id="GO:0000324">
    <property type="term" value="C:fungal-type vacuole"/>
    <property type="evidence" value="ECO:0007669"/>
    <property type="project" value="TreeGrafter"/>
</dbReference>
<dbReference type="SUPFAM" id="SSF53187">
    <property type="entry name" value="Zn-dependent exopeptidases"/>
    <property type="match status" value="1"/>
</dbReference>
<accession>A0A2G7FKV6</accession>
<comment type="caution">
    <text evidence="9">The sequence shown here is derived from an EMBL/GenBank/DDBJ whole genome shotgun (WGS) entry which is preliminary data.</text>
</comment>